<evidence type="ECO:0000256" key="1">
    <source>
        <dbReference type="ARBA" id="ARBA00022723"/>
    </source>
</evidence>
<keyword evidence="2 4" id="KW-0863">Zinc-finger</keyword>
<dbReference type="Gene3D" id="6.10.140.2220">
    <property type="match status" value="1"/>
</dbReference>
<organism evidence="6 7">
    <name type="scientific">Somion occarium</name>
    <dbReference type="NCBI Taxonomy" id="3059160"/>
    <lineage>
        <taxon>Eukaryota</taxon>
        <taxon>Fungi</taxon>
        <taxon>Dikarya</taxon>
        <taxon>Basidiomycota</taxon>
        <taxon>Agaricomycotina</taxon>
        <taxon>Agaricomycetes</taxon>
        <taxon>Polyporales</taxon>
        <taxon>Cerrenaceae</taxon>
        <taxon>Somion</taxon>
    </lineage>
</organism>
<keyword evidence="7" id="KW-1185">Reference proteome</keyword>
<sequence>MKTTCLVCNTPASTQCSGCKRAGYCSKACSTEDWPYHKRNCKRIRAAGAQPMDAILFPVNATQPRLIRVPWTYGPTSDNIPLDWQKLDCQPWIGGKDSALKTMYVQTLGRNGPALGYTIAIEHDDNSFVNGSATNRCIPAVTGGQAPHPWAGNVIALRAKEA</sequence>
<dbReference type="EMBL" id="OZ037947">
    <property type="protein sequence ID" value="CAL1708303.1"/>
    <property type="molecule type" value="Genomic_DNA"/>
</dbReference>
<dbReference type="Proteomes" id="UP001497453">
    <property type="component" value="Chromosome 4"/>
</dbReference>
<keyword evidence="3" id="KW-0862">Zinc</keyword>
<feature type="domain" description="MYND-type" evidence="5">
    <location>
        <begin position="5"/>
        <end position="41"/>
    </location>
</feature>
<gene>
    <name evidence="6" type="ORF">GFSPODELE1_LOCUS6787</name>
</gene>
<reference evidence="7" key="1">
    <citation type="submission" date="2024-04" db="EMBL/GenBank/DDBJ databases">
        <authorList>
            <person name="Shaw F."/>
            <person name="Minotto A."/>
        </authorList>
    </citation>
    <scope>NUCLEOTIDE SEQUENCE [LARGE SCALE GENOMIC DNA]</scope>
</reference>
<evidence type="ECO:0000313" key="6">
    <source>
        <dbReference type="EMBL" id="CAL1708303.1"/>
    </source>
</evidence>
<evidence type="ECO:0000256" key="4">
    <source>
        <dbReference type="PROSITE-ProRule" id="PRU00134"/>
    </source>
</evidence>
<accession>A0ABP1DKE1</accession>
<evidence type="ECO:0000259" key="5">
    <source>
        <dbReference type="PROSITE" id="PS50865"/>
    </source>
</evidence>
<dbReference type="Pfam" id="PF01753">
    <property type="entry name" value="zf-MYND"/>
    <property type="match status" value="1"/>
</dbReference>
<dbReference type="InterPro" id="IPR002893">
    <property type="entry name" value="Znf_MYND"/>
</dbReference>
<dbReference type="PROSITE" id="PS50865">
    <property type="entry name" value="ZF_MYND_2"/>
    <property type="match status" value="1"/>
</dbReference>
<dbReference type="SUPFAM" id="SSF144232">
    <property type="entry name" value="HIT/MYND zinc finger-like"/>
    <property type="match status" value="1"/>
</dbReference>
<protein>
    <recommendedName>
        <fullName evidence="5">MYND-type domain-containing protein</fullName>
    </recommendedName>
</protein>
<dbReference type="PROSITE" id="PS01360">
    <property type="entry name" value="ZF_MYND_1"/>
    <property type="match status" value="1"/>
</dbReference>
<name>A0ABP1DKE1_9APHY</name>
<keyword evidence="1" id="KW-0479">Metal-binding</keyword>
<evidence type="ECO:0000256" key="2">
    <source>
        <dbReference type="ARBA" id="ARBA00022771"/>
    </source>
</evidence>
<evidence type="ECO:0000256" key="3">
    <source>
        <dbReference type="ARBA" id="ARBA00022833"/>
    </source>
</evidence>
<evidence type="ECO:0000313" key="7">
    <source>
        <dbReference type="Proteomes" id="UP001497453"/>
    </source>
</evidence>
<proteinExistence type="predicted"/>